<dbReference type="PANTHER" id="PTHR48055:SF55">
    <property type="entry name" value="PROTEIN KINASE DOMAIN-CONTAINING PROTEIN"/>
    <property type="match status" value="1"/>
</dbReference>
<accession>A0A833VF07</accession>
<evidence type="ECO:0000313" key="2">
    <source>
        <dbReference type="Proteomes" id="UP000623129"/>
    </source>
</evidence>
<reference evidence="1" key="1">
    <citation type="submission" date="2020-01" db="EMBL/GenBank/DDBJ databases">
        <title>Genome sequence of Kobresia littledalei, the first chromosome-level genome in the family Cyperaceae.</title>
        <authorList>
            <person name="Qu G."/>
        </authorList>
    </citation>
    <scope>NUCLEOTIDE SEQUENCE</scope>
    <source>
        <strain evidence="1">C.B.Clarke</strain>
        <tissue evidence="1">Leaf</tissue>
    </source>
</reference>
<keyword evidence="1" id="KW-0418">Kinase</keyword>
<dbReference type="AlphaFoldDB" id="A0A833VF07"/>
<sequence length="95" mass="10855">MFTGVSLTDERFRDGLSLHMHVETAFCDRVTKIIDHKMFPVNDGGENANVTEDVHDCLVSVIRCGLLCSKLSPKERIRIEEVVKELNWARVKLLK</sequence>
<gene>
    <name evidence="1" type="ORF">FCM35_KLT18957</name>
</gene>
<proteinExistence type="predicted"/>
<keyword evidence="2" id="KW-1185">Reference proteome</keyword>
<dbReference type="OrthoDB" id="676979at2759"/>
<protein>
    <submittedName>
        <fullName evidence="1">LRR receptor-like serine/threonine-protein kinase</fullName>
    </submittedName>
</protein>
<organism evidence="1 2">
    <name type="scientific">Carex littledalei</name>
    <dbReference type="NCBI Taxonomy" id="544730"/>
    <lineage>
        <taxon>Eukaryota</taxon>
        <taxon>Viridiplantae</taxon>
        <taxon>Streptophyta</taxon>
        <taxon>Embryophyta</taxon>
        <taxon>Tracheophyta</taxon>
        <taxon>Spermatophyta</taxon>
        <taxon>Magnoliopsida</taxon>
        <taxon>Liliopsida</taxon>
        <taxon>Poales</taxon>
        <taxon>Cyperaceae</taxon>
        <taxon>Cyperoideae</taxon>
        <taxon>Cariceae</taxon>
        <taxon>Carex</taxon>
        <taxon>Carex subgen. Euthyceras</taxon>
    </lineage>
</organism>
<dbReference type="EMBL" id="SWLB01000007">
    <property type="protein sequence ID" value="KAF3336371.1"/>
    <property type="molecule type" value="Genomic_DNA"/>
</dbReference>
<dbReference type="PANTHER" id="PTHR48055">
    <property type="entry name" value="LEUCINE-RICH REPEAT RECEPTOR PROTEIN KINASE EMS1"/>
    <property type="match status" value="1"/>
</dbReference>
<dbReference type="InterPro" id="IPR051564">
    <property type="entry name" value="LRR_receptor-like_kinase"/>
</dbReference>
<keyword evidence="1" id="KW-0808">Transferase</keyword>
<dbReference type="Gene3D" id="1.10.510.10">
    <property type="entry name" value="Transferase(Phosphotransferase) domain 1"/>
    <property type="match status" value="1"/>
</dbReference>
<keyword evidence="1" id="KW-0675">Receptor</keyword>
<evidence type="ECO:0000313" key="1">
    <source>
        <dbReference type="EMBL" id="KAF3336371.1"/>
    </source>
</evidence>
<dbReference type="GO" id="GO:0016020">
    <property type="term" value="C:membrane"/>
    <property type="evidence" value="ECO:0007669"/>
    <property type="project" value="TreeGrafter"/>
</dbReference>
<name>A0A833VF07_9POAL</name>
<dbReference type="GO" id="GO:0016301">
    <property type="term" value="F:kinase activity"/>
    <property type="evidence" value="ECO:0007669"/>
    <property type="project" value="UniProtKB-KW"/>
</dbReference>
<dbReference type="Proteomes" id="UP000623129">
    <property type="component" value="Unassembled WGS sequence"/>
</dbReference>
<comment type="caution">
    <text evidence="1">The sequence shown here is derived from an EMBL/GenBank/DDBJ whole genome shotgun (WGS) entry which is preliminary data.</text>
</comment>